<reference evidence="1 2" key="1">
    <citation type="submission" date="2012-01" db="EMBL/GenBank/DDBJ databases">
        <authorList>
            <person name="Harkins D.M."/>
            <person name="Madupu R."/>
            <person name="Durkin A.S."/>
            <person name="Torralba M."/>
            <person name="Methe B."/>
            <person name="Sutton G.G."/>
            <person name="Nelson K.E."/>
        </authorList>
    </citation>
    <scope>NUCLEOTIDE SEQUENCE [LARGE SCALE GENOMIC DNA]</scope>
    <source>
        <strain evidence="1 2">SK53</strain>
    </source>
</reference>
<name>A0AAD2SVT6_STRCV</name>
<dbReference type="EMBL" id="AICQ01000037">
    <property type="protein sequence ID" value="EID19738.1"/>
    <property type="molecule type" value="Genomic_DNA"/>
</dbReference>
<gene>
    <name evidence="1" type="ORF">HMPREF1044_0415</name>
</gene>
<protein>
    <submittedName>
        <fullName evidence="1">Uncharacterized protein</fullName>
    </submittedName>
</protein>
<evidence type="ECO:0000313" key="1">
    <source>
        <dbReference type="EMBL" id="EID19738.1"/>
    </source>
</evidence>
<comment type="caution">
    <text evidence="1">The sequence shown here is derived from an EMBL/GenBank/DDBJ whole genome shotgun (WGS) entry which is preliminary data.</text>
</comment>
<accession>A0AAD2SVT6</accession>
<proteinExistence type="predicted"/>
<dbReference type="AlphaFoldDB" id="A0AAD2SVT6"/>
<sequence>MYMKKQGNFPAFSYISRPKHNSKLMTWVINWAESELKADTFYIILKL</sequence>
<evidence type="ECO:0000313" key="2">
    <source>
        <dbReference type="Proteomes" id="UP000005070"/>
    </source>
</evidence>
<dbReference type="Proteomes" id="UP000005070">
    <property type="component" value="Unassembled WGS sequence"/>
</dbReference>
<organism evidence="1 2">
    <name type="scientific">Streptococcus constellatus subsp. constellatus SK53</name>
    <dbReference type="NCBI Taxonomy" id="1095730"/>
    <lineage>
        <taxon>Bacteria</taxon>
        <taxon>Bacillati</taxon>
        <taxon>Bacillota</taxon>
        <taxon>Bacilli</taxon>
        <taxon>Lactobacillales</taxon>
        <taxon>Streptococcaceae</taxon>
        <taxon>Streptococcus</taxon>
        <taxon>Streptococcus anginosus group</taxon>
    </lineage>
</organism>